<feature type="compositionally biased region" description="Basic residues" evidence="1">
    <location>
        <begin position="271"/>
        <end position="285"/>
    </location>
</feature>
<gene>
    <name evidence="2" type="ORF">LTR24_003976</name>
</gene>
<dbReference type="Pfam" id="PF09428">
    <property type="entry name" value="DUF2011"/>
    <property type="match status" value="1"/>
</dbReference>
<feature type="region of interest" description="Disordered" evidence="1">
    <location>
        <begin position="213"/>
        <end position="313"/>
    </location>
</feature>
<evidence type="ECO:0000256" key="1">
    <source>
        <dbReference type="SAM" id="MobiDB-lite"/>
    </source>
</evidence>
<proteinExistence type="predicted"/>
<feature type="compositionally biased region" description="Gly residues" evidence="1">
    <location>
        <begin position="295"/>
        <end position="308"/>
    </location>
</feature>
<feature type="region of interest" description="Disordered" evidence="1">
    <location>
        <begin position="27"/>
        <end position="122"/>
    </location>
</feature>
<comment type="caution">
    <text evidence="2">The sequence shown here is derived from an EMBL/GenBank/DDBJ whole genome shotgun (WGS) entry which is preliminary data.</text>
</comment>
<feature type="compositionally biased region" description="Polar residues" evidence="1">
    <location>
        <begin position="57"/>
        <end position="66"/>
    </location>
</feature>
<dbReference type="Proteomes" id="UP001345013">
    <property type="component" value="Unassembled WGS sequence"/>
</dbReference>
<feature type="compositionally biased region" description="Basic residues" evidence="1">
    <location>
        <begin position="232"/>
        <end position="254"/>
    </location>
</feature>
<keyword evidence="3" id="KW-1185">Reference proteome</keyword>
<feature type="compositionally biased region" description="Basic and acidic residues" evidence="1">
    <location>
        <begin position="255"/>
        <end position="270"/>
    </location>
</feature>
<name>A0ABR0KF61_9EURO</name>
<reference evidence="2 3" key="1">
    <citation type="submission" date="2023-08" db="EMBL/GenBank/DDBJ databases">
        <title>Black Yeasts Isolated from many extreme environments.</title>
        <authorList>
            <person name="Coleine C."/>
            <person name="Stajich J.E."/>
            <person name="Selbmann L."/>
        </authorList>
    </citation>
    <scope>NUCLEOTIDE SEQUENCE [LARGE SCALE GENOMIC DNA]</scope>
    <source>
        <strain evidence="2 3">CCFEE 5885</strain>
    </source>
</reference>
<feature type="region of interest" description="Disordered" evidence="1">
    <location>
        <begin position="330"/>
        <end position="352"/>
    </location>
</feature>
<protein>
    <submittedName>
        <fullName evidence="2">Uncharacterized protein</fullName>
    </submittedName>
</protein>
<evidence type="ECO:0000313" key="2">
    <source>
        <dbReference type="EMBL" id="KAK5093781.1"/>
    </source>
</evidence>
<accession>A0ABR0KF61</accession>
<organism evidence="2 3">
    <name type="scientific">Lithohypha guttulata</name>
    <dbReference type="NCBI Taxonomy" id="1690604"/>
    <lineage>
        <taxon>Eukaryota</taxon>
        <taxon>Fungi</taxon>
        <taxon>Dikarya</taxon>
        <taxon>Ascomycota</taxon>
        <taxon>Pezizomycotina</taxon>
        <taxon>Eurotiomycetes</taxon>
        <taxon>Chaetothyriomycetidae</taxon>
        <taxon>Chaetothyriales</taxon>
        <taxon>Trichomeriaceae</taxon>
        <taxon>Lithohypha</taxon>
    </lineage>
</organism>
<sequence length="352" mass="39961">MFEVPAAKRVKRSKLFDEYASELDESIHTNKAGENSNHESQPDVIPSYGFEYDFIDQQPQPINENQAPDEPGQPQDEAEAETFQFNLFRPNPKPSRSQDEDKDPSATATAAPQSKPKPAPVLISLRSPSPLNVADPSLAFGQHRPDSYYFTVTASTPPEVLKSLRASYAESAISAAMIHQQLARSWPGMYLPWRVVELPAHARQVVVHRMELSSNDTSRSVTGQSLDEKTSGRGRARQSKKRREVRKGKARARQRIIDESKTKEEHEREKKNRKNRERKLKRRAKERRERVEGRVGTGTGEGEGGEGGGSKDDEENVWWFWLGRRARQSRLPDLIGPQLRSPSFIKDLRKRS</sequence>
<dbReference type="InterPro" id="IPR018555">
    <property type="entry name" value="C630.06c-like"/>
</dbReference>
<feature type="compositionally biased region" description="Polar residues" evidence="1">
    <location>
        <begin position="213"/>
        <end position="225"/>
    </location>
</feature>
<evidence type="ECO:0000313" key="3">
    <source>
        <dbReference type="Proteomes" id="UP001345013"/>
    </source>
</evidence>
<dbReference type="EMBL" id="JAVRRG010000039">
    <property type="protein sequence ID" value="KAK5093781.1"/>
    <property type="molecule type" value="Genomic_DNA"/>
</dbReference>